<dbReference type="InterPro" id="IPR044943">
    <property type="entry name" value="NOS_dom_1"/>
</dbReference>
<evidence type="ECO:0000256" key="7">
    <source>
        <dbReference type="ARBA" id="ARBA00022860"/>
    </source>
</evidence>
<dbReference type="InterPro" id="IPR044944">
    <property type="entry name" value="NOS_dom_3"/>
</dbReference>
<evidence type="ECO:0000256" key="4">
    <source>
        <dbReference type="ARBA" id="ARBA00022617"/>
    </source>
</evidence>
<dbReference type="Gene3D" id="3.90.340.10">
    <property type="entry name" value="Nitric Oxide Synthase, Chain A, domain 1"/>
    <property type="match status" value="1"/>
</dbReference>
<dbReference type="GO" id="GO:0005516">
    <property type="term" value="F:calmodulin binding"/>
    <property type="evidence" value="ECO:0007669"/>
    <property type="project" value="UniProtKB-KW"/>
</dbReference>
<evidence type="ECO:0000256" key="8">
    <source>
        <dbReference type="ARBA" id="ARBA00023002"/>
    </source>
</evidence>
<dbReference type="InterPro" id="IPR004030">
    <property type="entry name" value="NOS_N"/>
</dbReference>
<dbReference type="GO" id="GO:0004517">
    <property type="term" value="F:nitric-oxide synthase activity"/>
    <property type="evidence" value="ECO:0007669"/>
    <property type="project" value="UniProtKB-EC"/>
</dbReference>
<dbReference type="PANTHER" id="PTHR43410:SF1">
    <property type="entry name" value="NITRIC OXIDE SYNTHASE"/>
    <property type="match status" value="1"/>
</dbReference>
<evidence type="ECO:0000256" key="9">
    <source>
        <dbReference type="ARBA" id="ARBA00023004"/>
    </source>
</evidence>
<protein>
    <recommendedName>
        <fullName evidence="3">nitric-oxide synthase (NADPH)</fullName>
        <ecNumber evidence="3">1.14.13.39</ecNumber>
    </recommendedName>
</protein>
<comment type="similarity">
    <text evidence="2">Belongs to the NOS family.</text>
</comment>
<dbReference type="AlphaFoldDB" id="A0A9P5YBN5"/>
<keyword evidence="7" id="KW-0112">Calmodulin-binding</keyword>
<organism evidence="11 12">
    <name type="scientific">Collybia nuda</name>
    <dbReference type="NCBI Taxonomy" id="64659"/>
    <lineage>
        <taxon>Eukaryota</taxon>
        <taxon>Fungi</taxon>
        <taxon>Dikarya</taxon>
        <taxon>Basidiomycota</taxon>
        <taxon>Agaricomycotina</taxon>
        <taxon>Agaricomycetes</taxon>
        <taxon>Agaricomycetidae</taxon>
        <taxon>Agaricales</taxon>
        <taxon>Tricholomatineae</taxon>
        <taxon>Clitocybaceae</taxon>
        <taxon>Collybia</taxon>
    </lineage>
</organism>
<keyword evidence="12" id="KW-1185">Reference proteome</keyword>
<feature type="domain" description="Nitric oxide synthase (NOS)" evidence="10">
    <location>
        <begin position="55"/>
        <end position="423"/>
    </location>
</feature>
<evidence type="ECO:0000313" key="12">
    <source>
        <dbReference type="Proteomes" id="UP000807353"/>
    </source>
</evidence>
<keyword evidence="9" id="KW-0408">Iron</keyword>
<dbReference type="EC" id="1.14.13.39" evidence="3"/>
<dbReference type="OrthoDB" id="2153534at2759"/>
<dbReference type="Gene3D" id="3.90.440.10">
    <property type="entry name" value="Nitric Oxide Synthase,Heme Domain,Chain A domain 2"/>
    <property type="match status" value="1"/>
</dbReference>
<dbReference type="GO" id="GO:0006809">
    <property type="term" value="P:nitric oxide biosynthetic process"/>
    <property type="evidence" value="ECO:0007669"/>
    <property type="project" value="InterPro"/>
</dbReference>
<dbReference type="EMBL" id="MU150247">
    <property type="protein sequence ID" value="KAF9465476.1"/>
    <property type="molecule type" value="Genomic_DNA"/>
</dbReference>
<dbReference type="InterPro" id="IPR050607">
    <property type="entry name" value="NOS"/>
</dbReference>
<gene>
    <name evidence="11" type="ORF">BDZ94DRAFT_1281470</name>
</gene>
<keyword evidence="8" id="KW-0560">Oxidoreductase</keyword>
<proteinExistence type="inferred from homology"/>
<evidence type="ECO:0000256" key="6">
    <source>
        <dbReference type="ARBA" id="ARBA00022723"/>
    </source>
</evidence>
<keyword evidence="4" id="KW-0349">Heme</keyword>
<evidence type="ECO:0000256" key="3">
    <source>
        <dbReference type="ARBA" id="ARBA00012989"/>
    </source>
</evidence>
<evidence type="ECO:0000256" key="5">
    <source>
        <dbReference type="ARBA" id="ARBA00022643"/>
    </source>
</evidence>
<dbReference type="PANTHER" id="PTHR43410">
    <property type="entry name" value="NITRIC OXIDE SYNTHASE OXYGENASE"/>
    <property type="match status" value="1"/>
</dbReference>
<evidence type="ECO:0000256" key="2">
    <source>
        <dbReference type="ARBA" id="ARBA00006267"/>
    </source>
</evidence>
<keyword evidence="6" id="KW-0479">Metal-binding</keyword>
<evidence type="ECO:0000313" key="11">
    <source>
        <dbReference type="EMBL" id="KAF9465476.1"/>
    </source>
</evidence>
<reference evidence="11" key="1">
    <citation type="submission" date="2020-11" db="EMBL/GenBank/DDBJ databases">
        <authorList>
            <consortium name="DOE Joint Genome Institute"/>
            <person name="Ahrendt S."/>
            <person name="Riley R."/>
            <person name="Andreopoulos W."/>
            <person name="Labutti K."/>
            <person name="Pangilinan J."/>
            <person name="Ruiz-Duenas F.J."/>
            <person name="Barrasa J.M."/>
            <person name="Sanchez-Garcia M."/>
            <person name="Camarero S."/>
            <person name="Miyauchi S."/>
            <person name="Serrano A."/>
            <person name="Linde D."/>
            <person name="Babiker R."/>
            <person name="Drula E."/>
            <person name="Ayuso-Fernandez I."/>
            <person name="Pacheco R."/>
            <person name="Padilla G."/>
            <person name="Ferreira P."/>
            <person name="Barriuso J."/>
            <person name="Kellner H."/>
            <person name="Castanera R."/>
            <person name="Alfaro M."/>
            <person name="Ramirez L."/>
            <person name="Pisabarro A.G."/>
            <person name="Kuo A."/>
            <person name="Tritt A."/>
            <person name="Lipzen A."/>
            <person name="He G."/>
            <person name="Yan M."/>
            <person name="Ng V."/>
            <person name="Cullen D."/>
            <person name="Martin F."/>
            <person name="Rosso M.-N."/>
            <person name="Henrissat B."/>
            <person name="Hibbett D."/>
            <person name="Martinez A.T."/>
            <person name="Grigoriev I.V."/>
        </authorList>
    </citation>
    <scope>NUCLEOTIDE SEQUENCE</scope>
    <source>
        <strain evidence="11">CBS 247.69</strain>
    </source>
</reference>
<name>A0A9P5YBN5_9AGAR</name>
<sequence>MTYKCPAYSSDYNLIKERYSTLASTGCTAEFCQSGRVIHSDEPRVGENRAIEVVEREAEEFLRELHREKFFTSEDAFQHRLRYVLSEIRRTSVEGIIRETQETGLVGGNWTQTPRELEFGLQRAWRNARKCIMRSHCDDLRLCDLRGVKSSAKMAVELVRWMSHAYNGGNIVPTVFVFPPRTPNNRGPLIWNDQILAFAGYENADGSITGDPKNVQLTKDIIALGWFPPTLAARTRWDVLPVVVMAEGDLPVIIELPANLRRLVKIRHPKYETAFWRLDLKWVAFPALSRLGFDIGGVQYTATPFIGWFMDAEIGARDLADSFRYDVLPNVIKAMRLEEEALAENRAQMELNFAVYHSFLRDRITMSDSLTASAKWTRYDDEFEKKNGFRLPSDPYWVAPPQGSIIPVWHRGGAPNYQPKPMIARHVHDPAKAWQREKSSCSCTEIIYNSEV</sequence>
<evidence type="ECO:0000256" key="1">
    <source>
        <dbReference type="ARBA" id="ARBA00001917"/>
    </source>
</evidence>
<dbReference type="SUPFAM" id="SSF56512">
    <property type="entry name" value="Nitric oxide (NO) synthase oxygenase domain"/>
    <property type="match status" value="1"/>
</dbReference>
<evidence type="ECO:0000259" key="10">
    <source>
        <dbReference type="Pfam" id="PF02898"/>
    </source>
</evidence>
<comment type="cofactor">
    <cofactor evidence="1">
        <name>FMN</name>
        <dbReference type="ChEBI" id="CHEBI:58210"/>
    </cofactor>
</comment>
<dbReference type="GO" id="GO:0046872">
    <property type="term" value="F:metal ion binding"/>
    <property type="evidence" value="ECO:0007669"/>
    <property type="project" value="UniProtKB-KW"/>
</dbReference>
<dbReference type="Gene3D" id="3.90.1230.10">
    <property type="entry name" value="Nitric Oxide Synthase, Chain A, domain 3"/>
    <property type="match status" value="1"/>
</dbReference>
<dbReference type="Proteomes" id="UP000807353">
    <property type="component" value="Unassembled WGS sequence"/>
</dbReference>
<comment type="caution">
    <text evidence="11">The sequence shown here is derived from an EMBL/GenBank/DDBJ whole genome shotgun (WGS) entry which is preliminary data.</text>
</comment>
<accession>A0A9P5YBN5</accession>
<keyword evidence="5" id="KW-0288">FMN</keyword>
<dbReference type="InterPro" id="IPR044940">
    <property type="entry name" value="NOS_dom_2"/>
</dbReference>
<dbReference type="Pfam" id="PF02898">
    <property type="entry name" value="NO_synthase"/>
    <property type="match status" value="1"/>
</dbReference>
<keyword evidence="5" id="KW-0285">Flavoprotein</keyword>
<dbReference type="InterPro" id="IPR036119">
    <property type="entry name" value="NOS_N_sf"/>
</dbReference>